<dbReference type="Pfam" id="PF07542">
    <property type="entry name" value="ATP12"/>
    <property type="match status" value="1"/>
</dbReference>
<accession>A0A1H2ZMT5</accession>
<dbReference type="PANTHER" id="PTHR21013">
    <property type="entry name" value="ATP SYNTHASE MITOCHONDRIAL F1 COMPLEX ASSEMBLY FACTOR 2/ATP12 PROTEIN, MITOCHONDRIAL PRECURSOR"/>
    <property type="match status" value="1"/>
</dbReference>
<keyword evidence="2" id="KW-0809">Transit peptide</keyword>
<evidence type="ECO:0000313" key="4">
    <source>
        <dbReference type="EMBL" id="SDX18144.1"/>
    </source>
</evidence>
<protein>
    <submittedName>
        <fullName evidence="4">Chaperone required for the assembly of the F1-ATPase</fullName>
    </submittedName>
</protein>
<dbReference type="Gene3D" id="3.30.2180.10">
    <property type="entry name" value="ATP12-like"/>
    <property type="match status" value="1"/>
</dbReference>
<keyword evidence="5" id="KW-1185">Reference proteome</keyword>
<evidence type="ECO:0000256" key="3">
    <source>
        <dbReference type="ARBA" id="ARBA00023186"/>
    </source>
</evidence>
<dbReference type="STRING" id="670155.SAMN04488001_2629"/>
<name>A0A1H2ZMT5_9RHOB</name>
<dbReference type="InterPro" id="IPR023335">
    <property type="entry name" value="ATP12_ortho_dom_sf"/>
</dbReference>
<dbReference type="AlphaFoldDB" id="A0A1H2ZMT5"/>
<organism evidence="4 5">
    <name type="scientific">Litoreibacter albidus</name>
    <dbReference type="NCBI Taxonomy" id="670155"/>
    <lineage>
        <taxon>Bacteria</taxon>
        <taxon>Pseudomonadati</taxon>
        <taxon>Pseudomonadota</taxon>
        <taxon>Alphaproteobacteria</taxon>
        <taxon>Rhodobacterales</taxon>
        <taxon>Roseobacteraceae</taxon>
        <taxon>Litoreibacter</taxon>
    </lineage>
</organism>
<keyword evidence="3" id="KW-0143">Chaperone</keyword>
<dbReference type="RefSeq" id="WP_089947388.1">
    <property type="nucleotide sequence ID" value="NZ_FNOI01000004.1"/>
</dbReference>
<dbReference type="EMBL" id="FNOI01000004">
    <property type="protein sequence ID" value="SDX18144.1"/>
    <property type="molecule type" value="Genomic_DNA"/>
</dbReference>
<dbReference type="Proteomes" id="UP000199441">
    <property type="component" value="Unassembled WGS sequence"/>
</dbReference>
<gene>
    <name evidence="4" type="ORF">SAMN04488001_2629</name>
</gene>
<comment type="similarity">
    <text evidence="1">Belongs to the ATP12 family.</text>
</comment>
<dbReference type="OrthoDB" id="9797825at2"/>
<dbReference type="InterPro" id="IPR011419">
    <property type="entry name" value="ATP12_ATP_synth-F1-assembly"/>
</dbReference>
<sequence length="235" mass="25571">MSDWAAKRFWKNVSAEEVDGGFAVHLDGRPVRTPLKTPVIVPTQAMADAMRAEWDAQVEKVDPLSMPVTRAANAALDKVATQHAEVVDMLSAYGDSDLLCYRAEGPDGLVAAQAAGWDPLVDWSATDLGAPLLLRTGVMHAPQDPKSLATLHAHVADFDAFQLTAFHDLVAISGSLILGLAVTRDRLTAEQVWDLSRIDESWQIAQWGADEEAEAQAALKKRDLIRAEAFFRLCA</sequence>
<dbReference type="PANTHER" id="PTHR21013:SF10">
    <property type="entry name" value="ATP SYNTHASE MITOCHONDRIAL F1 COMPLEX ASSEMBLY FACTOR 2"/>
    <property type="match status" value="1"/>
</dbReference>
<evidence type="ECO:0000256" key="1">
    <source>
        <dbReference type="ARBA" id="ARBA00008231"/>
    </source>
</evidence>
<dbReference type="InterPro" id="IPR042272">
    <property type="entry name" value="ATP12_ATP_synth-F1-assembly_N"/>
</dbReference>
<dbReference type="SUPFAM" id="SSF160909">
    <property type="entry name" value="ATP12-like"/>
    <property type="match status" value="1"/>
</dbReference>
<evidence type="ECO:0000256" key="2">
    <source>
        <dbReference type="ARBA" id="ARBA00022946"/>
    </source>
</evidence>
<reference evidence="5" key="1">
    <citation type="submission" date="2016-10" db="EMBL/GenBank/DDBJ databases">
        <authorList>
            <person name="Varghese N."/>
            <person name="Submissions S."/>
        </authorList>
    </citation>
    <scope>NUCLEOTIDE SEQUENCE [LARGE SCALE GENOMIC DNA]</scope>
    <source>
        <strain evidence="5">DSM 26922</strain>
    </source>
</reference>
<proteinExistence type="inferred from homology"/>
<dbReference type="GO" id="GO:0043461">
    <property type="term" value="P:proton-transporting ATP synthase complex assembly"/>
    <property type="evidence" value="ECO:0007669"/>
    <property type="project" value="InterPro"/>
</dbReference>
<dbReference type="Gene3D" id="1.10.3580.10">
    <property type="entry name" value="ATP12 ATPase"/>
    <property type="match status" value="1"/>
</dbReference>
<evidence type="ECO:0000313" key="5">
    <source>
        <dbReference type="Proteomes" id="UP000199441"/>
    </source>
</evidence>